<dbReference type="PANTHER" id="PTHR42648:SF28">
    <property type="entry name" value="TRANSPOSON-ENCODED PROTEIN WITH RIBONUCLEASE H-LIKE AND RETROVIRUS ZINC FINGER-LIKE DOMAINS"/>
    <property type="match status" value="1"/>
</dbReference>
<dbReference type="GO" id="GO:0006508">
    <property type="term" value="P:proteolysis"/>
    <property type="evidence" value="ECO:0007669"/>
    <property type="project" value="UniProtKB-KW"/>
</dbReference>
<dbReference type="Pfam" id="PF13976">
    <property type="entry name" value="gag_pre-integrs"/>
    <property type="match status" value="1"/>
</dbReference>
<evidence type="ECO:0000256" key="4">
    <source>
        <dbReference type="ARBA" id="ARBA00022801"/>
    </source>
</evidence>
<dbReference type="InterPro" id="IPR001878">
    <property type="entry name" value="Znf_CCHC"/>
</dbReference>
<evidence type="ECO:0000259" key="7">
    <source>
        <dbReference type="PROSITE" id="PS50158"/>
    </source>
</evidence>
<dbReference type="MEROPS" id="A11.001"/>
<evidence type="ECO:0000313" key="9">
    <source>
        <dbReference type="EMBL" id="BAA01703.1"/>
    </source>
</evidence>
<dbReference type="Pfam" id="PF14223">
    <property type="entry name" value="Retrotran_gag_2"/>
    <property type="match status" value="1"/>
</dbReference>
<keyword evidence="1" id="KW-0645">Protease</keyword>
<gene>
    <name evidence="10" type="primary">GIP</name>
</gene>
<accession>Q08461</accession>
<dbReference type="PANTHER" id="PTHR42648">
    <property type="entry name" value="TRANSPOSASE, PUTATIVE-RELATED"/>
    <property type="match status" value="1"/>
</dbReference>
<dbReference type="Pfam" id="PF00665">
    <property type="entry name" value="rve"/>
    <property type="match status" value="1"/>
</dbReference>
<dbReference type="SUPFAM" id="SSF56672">
    <property type="entry name" value="DNA/RNA polymerases"/>
    <property type="match status" value="1"/>
</dbReference>
<dbReference type="Pfam" id="PF07727">
    <property type="entry name" value="RVT_2"/>
    <property type="match status" value="1"/>
</dbReference>
<dbReference type="GO" id="GO:0042575">
    <property type="term" value="C:DNA polymerase complex"/>
    <property type="evidence" value="ECO:0007669"/>
    <property type="project" value="UniProtKB-ARBA"/>
</dbReference>
<dbReference type="PROSITE" id="PS50994">
    <property type="entry name" value="INTEGRASE"/>
    <property type="match status" value="1"/>
</dbReference>
<dbReference type="InterPro" id="IPR025724">
    <property type="entry name" value="GAG-pre-integrase_dom"/>
</dbReference>
<dbReference type="GO" id="GO:0004190">
    <property type="term" value="F:aspartic-type endopeptidase activity"/>
    <property type="evidence" value="ECO:0007669"/>
    <property type="project" value="UniProtKB-KW"/>
</dbReference>
<dbReference type="InterPro" id="IPR043502">
    <property type="entry name" value="DNA/RNA_pol_sf"/>
</dbReference>
<evidence type="ECO:0000256" key="6">
    <source>
        <dbReference type="SAM" id="MobiDB-lite"/>
    </source>
</evidence>
<sequence>MDKAKRNIKPFDGEKYAIWKFRIRALLAEQDVLKVVDGLMPNEVDDSWKKAERCAKSTIIEYLSDSFLNFATSDITARQILENLDAVYERKSLASQLALRKRLLSLKLSSEMSLLSHFHIFDELISELLAAGAKIEEMDKISHLLITLPSCYDGIITAIETLSEENLTLAFVKNRLLDQEIKIKNDHNDTSKKVMNAIVHNKNNTYKNNLFKNRVTKPKKIFKGNSKYKVKCHHCGREGHIKKDCFHYKRILNNKNKENEKQVQTATSHGIAFMVKEVNNTSVMDNCGFVLDSGASDHLINDESLYTDSVELVPPLKIAVAKQGEFIYATKRGIVRLRNDHEITLEDVLFCKEAAGNLMSVKRLQEAGMSIEFDKSGVTISKNGLMVVKNSGMLNNVPVINFQAYSINAKHKNNFRLWHERFGHISDGKLLEIKRKNMFSDQSLLNNLELSCEICEPCLNGKQARLPFKQLKDKTHIKRPLFVVHSDVCGPITPVTLDDKNYFVIFVDQFTHYCVTYLIKYKSDVFSMFQDFVAKSEAHFNLKVVYLYIDNGREYLSNEMRQFCVKKGISYHLTVPHTPQLNGVSERMIRTITEKARTMVSGAKLDKSFWGEAVLTATYLINRIPSRALVDSSKTPYEMWHNKKPYLKHLRVFGATVYVHIKNKQGKFDDKSFKSIFVGYEPNGFKLWDAVNEKFIVARDVVVDETNMVNSRAVKFETVFLKDSKESENKNFPNDSRKIIQTEFPNESKECDNIQFLKDSKESENKNFPNDSRKIIQTEFPNESKECDNIQFLKDSKESNKYFLNESKKRKRDDHLNESKGSGNPNESRESETAEHLKEIGIDNPTKNDGIEIINRRSERLKTKPQISYNEEDNSLNKVVLNAHTIFNDVPNSFDEIQYRDDKSSWEEAINTELNAHKINNTWTITKRPENKNIVDSRWVFSVKYNELGNPIRYKARLVARGFTQKYQIDYEETFAPVARISSFRFILSLAIQYNLKVHQMDVKTAFLNGSLKEEIYMRLPQGISCNSDNVCKLNKAIYGLKQAARCWFEVFEQALKECEFVNSSVDRCIYILDKDNINENIYVLLYVDDVVIATGDMTRMNNFKRYLMEKFRMTDLNEIKHFIGIRIEMHEDKIYLSQSAYVKKILSKFNMENCNAVSTPLPSKINYELLNSDEDCNTPCRSLIGCLMYIMLCTRPDLTTAVNILSRYSSKNNSELWQNLKRVLRYLKGTIDMKLIFKRNLAFENKIIGYVDSDWAGSEIDRKSTTGYLFKMFDFNLICWNTKRQNSVAASSTEAEYMALFEAVREALWLKFLLTSINIKLENPIKIYEDNQGCISIANNPSCHKRAKHIDIKYHFAREQVQNNVICLEYIPTENQLADIFTKPLPAARFVELRDKLGLLQDDQSNAE</sequence>
<keyword evidence="5" id="KW-0863">Zinc-finger</keyword>
<dbReference type="Pfam" id="PF25597">
    <property type="entry name" value="SH3_retrovirus"/>
    <property type="match status" value="1"/>
</dbReference>
<evidence type="ECO:0000259" key="8">
    <source>
        <dbReference type="PROSITE" id="PS50994"/>
    </source>
</evidence>
<keyword evidence="4" id="KW-0378">Hydrolase</keyword>
<evidence type="ECO:0000256" key="3">
    <source>
        <dbReference type="ARBA" id="ARBA00022750"/>
    </source>
</evidence>
<dbReference type="InterPro" id="IPR054722">
    <property type="entry name" value="PolX-like_BBD"/>
</dbReference>
<dbReference type="FlyBase" id="FBgn0044190">
    <property type="gene designation" value="Dsim\copia\GIP"/>
</dbReference>
<dbReference type="CDD" id="cd09272">
    <property type="entry name" value="RNase_HI_RT_Ty1"/>
    <property type="match status" value="1"/>
</dbReference>
<dbReference type="SUPFAM" id="SSF53098">
    <property type="entry name" value="Ribonuclease H-like"/>
    <property type="match status" value="1"/>
</dbReference>
<dbReference type="InterPro" id="IPR001584">
    <property type="entry name" value="Integrase_cat-core"/>
</dbReference>
<keyword evidence="3" id="KW-0064">Aspartyl protease</keyword>
<feature type="region of interest" description="Disordered" evidence="6">
    <location>
        <begin position="760"/>
        <end position="780"/>
    </location>
</feature>
<dbReference type="InterPro" id="IPR036397">
    <property type="entry name" value="RNaseH_sf"/>
</dbReference>
<keyword evidence="5" id="KW-0862">Zinc</keyword>
<dbReference type="InterPro" id="IPR013103">
    <property type="entry name" value="RVT_2"/>
</dbReference>
<evidence type="ECO:0000313" key="10">
    <source>
        <dbReference type="FlyBase" id="FBgn0044190"/>
    </source>
</evidence>
<dbReference type="GO" id="GO:0071897">
    <property type="term" value="P:DNA biosynthetic process"/>
    <property type="evidence" value="ECO:0007669"/>
    <property type="project" value="UniProtKB-ARBA"/>
</dbReference>
<feature type="domain" description="CCHC-type" evidence="7">
    <location>
        <begin position="231"/>
        <end position="245"/>
    </location>
</feature>
<feature type="compositionally biased region" description="Basic and acidic residues" evidence="6">
    <location>
        <begin position="827"/>
        <end position="841"/>
    </location>
</feature>
<dbReference type="OrthoDB" id="7833623at2759"/>
<dbReference type="EMBL" id="D10880">
    <property type="protein sequence ID" value="BAA01703.1"/>
    <property type="molecule type" value="Genomic_DNA"/>
</dbReference>
<dbReference type="Pfam" id="PF00098">
    <property type="entry name" value="zf-CCHC"/>
    <property type="match status" value="1"/>
</dbReference>
<dbReference type="GO" id="GO:0015074">
    <property type="term" value="P:DNA integration"/>
    <property type="evidence" value="ECO:0007669"/>
    <property type="project" value="InterPro"/>
</dbReference>
<dbReference type="InterPro" id="IPR012337">
    <property type="entry name" value="RNaseH-like_sf"/>
</dbReference>
<keyword evidence="2" id="KW-0479">Metal-binding</keyword>
<evidence type="ECO:0000256" key="5">
    <source>
        <dbReference type="PROSITE-ProRule" id="PRU00047"/>
    </source>
</evidence>
<protein>
    <submittedName>
        <fullName evidence="9">Copia protein</fullName>
    </submittedName>
</protein>
<dbReference type="InterPro" id="IPR039537">
    <property type="entry name" value="Retrotran_Ty1/copia-like"/>
</dbReference>
<dbReference type="PROSITE" id="PS50158">
    <property type="entry name" value="ZF_CCHC"/>
    <property type="match status" value="1"/>
</dbReference>
<evidence type="ECO:0000256" key="1">
    <source>
        <dbReference type="ARBA" id="ARBA00022670"/>
    </source>
</evidence>
<dbReference type="GO" id="GO:0008270">
    <property type="term" value="F:zinc ion binding"/>
    <property type="evidence" value="ECO:0007669"/>
    <property type="project" value="UniProtKB-KW"/>
</dbReference>
<dbReference type="InterPro" id="IPR057670">
    <property type="entry name" value="SH3_retrovirus"/>
</dbReference>
<feature type="domain" description="Integrase catalytic" evidence="8">
    <location>
        <begin position="476"/>
        <end position="644"/>
    </location>
</feature>
<evidence type="ECO:0000256" key="2">
    <source>
        <dbReference type="ARBA" id="ARBA00022723"/>
    </source>
</evidence>
<dbReference type="Pfam" id="PF22936">
    <property type="entry name" value="Pol_BBD"/>
    <property type="match status" value="1"/>
</dbReference>
<reference evidence="9" key="1">
    <citation type="journal article" date="1992" name="Gene">
        <title>Efficient amplification of Drosophila simulans copia directed by high-level reverse transcriptase activity associated with copia virus-like particles.</title>
        <authorList>
            <person name="Yoshioka K."/>
            <person name="Kanda H."/>
            <person name="Takamatsu N."/>
            <person name="Togashi S."/>
            <person name="Kondo S."/>
            <person name="Miyake T."/>
            <person name="Sakaki Y."/>
            <person name="Shiba T."/>
        </authorList>
    </citation>
    <scope>NUCLEOTIDE SEQUENCE</scope>
</reference>
<feature type="region of interest" description="Disordered" evidence="6">
    <location>
        <begin position="805"/>
        <end position="851"/>
    </location>
</feature>
<dbReference type="Gene3D" id="3.30.420.10">
    <property type="entry name" value="Ribonuclease H-like superfamily/Ribonuclease H"/>
    <property type="match status" value="1"/>
</dbReference>
<organism evidence="9">
    <name type="scientific">Drosophila simulans</name>
    <name type="common">Fruit fly</name>
    <dbReference type="NCBI Taxonomy" id="7240"/>
    <lineage>
        <taxon>Eukaryota</taxon>
        <taxon>Metazoa</taxon>
        <taxon>Ecdysozoa</taxon>
        <taxon>Arthropoda</taxon>
        <taxon>Hexapoda</taxon>
        <taxon>Insecta</taxon>
        <taxon>Pterygota</taxon>
        <taxon>Neoptera</taxon>
        <taxon>Endopterygota</taxon>
        <taxon>Diptera</taxon>
        <taxon>Brachycera</taxon>
        <taxon>Muscomorpha</taxon>
        <taxon>Ephydroidea</taxon>
        <taxon>Drosophilidae</taxon>
        <taxon>Drosophila</taxon>
        <taxon>Sophophora</taxon>
    </lineage>
</organism>
<name>Q08461_DROSI</name>
<dbReference type="GO" id="GO:0003676">
    <property type="term" value="F:nucleic acid binding"/>
    <property type="evidence" value="ECO:0007669"/>
    <property type="project" value="InterPro"/>
</dbReference>
<proteinExistence type="predicted"/>